<dbReference type="PANTHER" id="PTHR33490:SF6">
    <property type="entry name" value="SLL1049 PROTEIN"/>
    <property type="match status" value="1"/>
</dbReference>
<dbReference type="Pfam" id="PF01841">
    <property type="entry name" value="Transglut_core"/>
    <property type="match status" value="1"/>
</dbReference>
<dbReference type="Proteomes" id="UP000431913">
    <property type="component" value="Unassembled WGS sequence"/>
</dbReference>
<protein>
    <submittedName>
        <fullName evidence="2">Transglutaminase domain-containing protein</fullName>
    </submittedName>
</protein>
<dbReference type="InterPro" id="IPR002931">
    <property type="entry name" value="Transglutaminase-like"/>
</dbReference>
<dbReference type="SMART" id="SM00460">
    <property type="entry name" value="TGc"/>
    <property type="match status" value="1"/>
</dbReference>
<reference evidence="2 3" key="1">
    <citation type="submission" date="2019-08" db="EMBL/GenBank/DDBJ databases">
        <title>In-depth cultivation of the pig gut microbiome towards novel bacterial diversity and tailored functional studies.</title>
        <authorList>
            <person name="Wylensek D."/>
            <person name="Hitch T.C.A."/>
            <person name="Clavel T."/>
        </authorList>
    </citation>
    <scope>NUCLEOTIDE SEQUENCE [LARGE SCALE GENOMIC DNA]</scope>
    <source>
        <strain evidence="2 3">WCA3-601-WT-6J</strain>
    </source>
</reference>
<feature type="domain" description="Transglutaminase-like" evidence="1">
    <location>
        <begin position="342"/>
        <end position="403"/>
    </location>
</feature>
<evidence type="ECO:0000259" key="1">
    <source>
        <dbReference type="SMART" id="SM00460"/>
    </source>
</evidence>
<sequence>MRRNLKRLLRDILPTELKTVCPASVLRARDFLKCLAARKKAERGNAASKSLPEAYRKIDNFEQERRFGLKAERISPIISDNPMAAFGRLLSYREPRAAMCRAAFPSCGIPQGGQPTAWEYSVKRQWRGGMAAFLTFIILISGCSAAPAGSGAESRTVAPANSTHYEPPAFRNAEFHPDAAVSGSGAEIDLSAVSQGYVAVRAQSDKRLKCQVVYGDVKYNYDLPGDGTPVVYPLQSGNGQYNVRVMQNTTENKYMELFSAQADVVLDSEFEPFLRPSQRVAYSVDSACVLLASDISAQAADAAAVVSSVYEYIQSNVDYDYDKAQNIVDNNVTGYLPDPDETLSTKKGICYDYAALAAAMLRSQGIPTKLITGYVSSGGSELYHAWNMIWLEESGWITVEIRAPRHEWQRIDLTFAAAGQSALVGDGKGYADKEVY</sequence>
<dbReference type="InterPro" id="IPR038765">
    <property type="entry name" value="Papain-like_cys_pep_sf"/>
</dbReference>
<comment type="caution">
    <text evidence="2">The sequence shown here is derived from an EMBL/GenBank/DDBJ whole genome shotgun (WGS) entry which is preliminary data.</text>
</comment>
<evidence type="ECO:0000313" key="2">
    <source>
        <dbReference type="EMBL" id="MST90732.1"/>
    </source>
</evidence>
<organism evidence="2 3">
    <name type="scientific">Ruthenibacterium lactatiformans</name>
    <dbReference type="NCBI Taxonomy" id="1550024"/>
    <lineage>
        <taxon>Bacteria</taxon>
        <taxon>Bacillati</taxon>
        <taxon>Bacillota</taxon>
        <taxon>Clostridia</taxon>
        <taxon>Eubacteriales</taxon>
        <taxon>Oscillospiraceae</taxon>
        <taxon>Ruthenibacterium</taxon>
    </lineage>
</organism>
<dbReference type="Gene3D" id="3.10.620.30">
    <property type="match status" value="1"/>
</dbReference>
<accession>A0A6I2TZH6</accession>
<proteinExistence type="predicted"/>
<evidence type="ECO:0000313" key="3">
    <source>
        <dbReference type="Proteomes" id="UP000431913"/>
    </source>
</evidence>
<dbReference type="PANTHER" id="PTHR33490">
    <property type="entry name" value="BLR5614 PROTEIN-RELATED"/>
    <property type="match status" value="1"/>
</dbReference>
<dbReference type="SUPFAM" id="SSF54001">
    <property type="entry name" value="Cysteine proteinases"/>
    <property type="match status" value="1"/>
</dbReference>
<gene>
    <name evidence="2" type="ORF">FYJ76_02065</name>
</gene>
<name>A0A6I2TZH6_9FIRM</name>
<dbReference type="AlphaFoldDB" id="A0A6I2TZH6"/>
<dbReference type="EMBL" id="VUNJ01000002">
    <property type="protein sequence ID" value="MST90732.1"/>
    <property type="molecule type" value="Genomic_DNA"/>
</dbReference>